<reference evidence="2" key="1">
    <citation type="submission" date="2022-11" db="EMBL/GenBank/DDBJ databases">
        <authorList>
            <person name="Kikuchi T."/>
        </authorList>
    </citation>
    <scope>NUCLEOTIDE SEQUENCE</scope>
    <source>
        <strain evidence="2">PS1010</strain>
    </source>
</reference>
<evidence type="ECO:0000313" key="3">
    <source>
        <dbReference type="Proteomes" id="UP001152747"/>
    </source>
</evidence>
<gene>
    <name evidence="2" type="ORF">CAMP_LOCUS6897</name>
</gene>
<dbReference type="Proteomes" id="UP001152747">
    <property type="component" value="Unassembled WGS sequence"/>
</dbReference>
<comment type="caution">
    <text evidence="2">The sequence shown here is derived from an EMBL/GenBank/DDBJ whole genome shotgun (WGS) entry which is preliminary data.</text>
</comment>
<name>A0A9P1IFT1_9PELO</name>
<evidence type="ECO:0008006" key="4">
    <source>
        <dbReference type="Google" id="ProtNLM"/>
    </source>
</evidence>
<keyword evidence="1" id="KW-0732">Signal</keyword>
<feature type="chain" id="PRO_5040452982" description="UPAR/Ly6 domain-containing protein" evidence="1">
    <location>
        <begin position="17"/>
        <end position="130"/>
    </location>
</feature>
<protein>
    <recommendedName>
        <fullName evidence="4">UPAR/Ly6 domain-containing protein</fullName>
    </recommendedName>
</protein>
<sequence>MLPILLILSFIVPIYSIQCWNCVGSDCDTYSKTSKNWELITCPTGSVCQKTSFSFYSNQKNQSETAHTVRSCSYETGCIIERSKTCKKSAIEYAGKGCVDRYCCAKDQCNFGVSLNNFGICAILMALLIF</sequence>
<dbReference type="AlphaFoldDB" id="A0A9P1IFT1"/>
<proteinExistence type="predicted"/>
<keyword evidence="3" id="KW-1185">Reference proteome</keyword>
<accession>A0A9P1IFT1</accession>
<organism evidence="2 3">
    <name type="scientific">Caenorhabditis angaria</name>
    <dbReference type="NCBI Taxonomy" id="860376"/>
    <lineage>
        <taxon>Eukaryota</taxon>
        <taxon>Metazoa</taxon>
        <taxon>Ecdysozoa</taxon>
        <taxon>Nematoda</taxon>
        <taxon>Chromadorea</taxon>
        <taxon>Rhabditida</taxon>
        <taxon>Rhabditina</taxon>
        <taxon>Rhabditomorpha</taxon>
        <taxon>Rhabditoidea</taxon>
        <taxon>Rhabditidae</taxon>
        <taxon>Peloderinae</taxon>
        <taxon>Caenorhabditis</taxon>
    </lineage>
</organism>
<evidence type="ECO:0000313" key="2">
    <source>
        <dbReference type="EMBL" id="CAI5444260.1"/>
    </source>
</evidence>
<dbReference type="OrthoDB" id="5795270at2759"/>
<dbReference type="EMBL" id="CANHGI010000003">
    <property type="protein sequence ID" value="CAI5444260.1"/>
    <property type="molecule type" value="Genomic_DNA"/>
</dbReference>
<evidence type="ECO:0000256" key="1">
    <source>
        <dbReference type="SAM" id="SignalP"/>
    </source>
</evidence>
<feature type="signal peptide" evidence="1">
    <location>
        <begin position="1"/>
        <end position="16"/>
    </location>
</feature>